<sequence length="109" mass="12236">MVFMLSVVEQQHIWAILSVYHQDLDKILLVSPVGLTWKDCAKRLNHTNCKRASQSVHSGRDNAVILLKKKTKLNCNLASISSLKLRTDNSPDSAFFSCNNEKYSTTNVG</sequence>
<evidence type="ECO:0000313" key="2">
    <source>
        <dbReference type="Proteomes" id="UP000054805"/>
    </source>
</evidence>
<evidence type="ECO:0000313" key="1">
    <source>
        <dbReference type="EMBL" id="KRZ21881.1"/>
    </source>
</evidence>
<dbReference type="AlphaFoldDB" id="A0A0V1IGI6"/>
<name>A0A0V1IGI6_TRIPS</name>
<organism evidence="1 2">
    <name type="scientific">Trichinella pseudospiralis</name>
    <name type="common">Parasitic roundworm</name>
    <dbReference type="NCBI Taxonomy" id="6337"/>
    <lineage>
        <taxon>Eukaryota</taxon>
        <taxon>Metazoa</taxon>
        <taxon>Ecdysozoa</taxon>
        <taxon>Nematoda</taxon>
        <taxon>Enoplea</taxon>
        <taxon>Dorylaimia</taxon>
        <taxon>Trichinellida</taxon>
        <taxon>Trichinellidae</taxon>
        <taxon>Trichinella</taxon>
    </lineage>
</organism>
<dbReference type="Proteomes" id="UP000054805">
    <property type="component" value="Unassembled WGS sequence"/>
</dbReference>
<accession>A0A0V1IGI6</accession>
<comment type="caution">
    <text evidence="1">The sequence shown here is derived from an EMBL/GenBank/DDBJ whole genome shotgun (WGS) entry which is preliminary data.</text>
</comment>
<dbReference type="EMBL" id="JYDS01000190">
    <property type="protein sequence ID" value="KRZ21881.1"/>
    <property type="molecule type" value="Genomic_DNA"/>
</dbReference>
<gene>
    <name evidence="1" type="ORF">T4B_4457</name>
</gene>
<protein>
    <submittedName>
        <fullName evidence="1">Uncharacterized protein</fullName>
    </submittedName>
</protein>
<proteinExistence type="predicted"/>
<reference evidence="1 2" key="1">
    <citation type="submission" date="2015-01" db="EMBL/GenBank/DDBJ databases">
        <title>Evolution of Trichinella species and genotypes.</title>
        <authorList>
            <person name="Korhonen P.K."/>
            <person name="Edoardo P."/>
            <person name="Giuseppe L.R."/>
            <person name="Gasser R.B."/>
        </authorList>
    </citation>
    <scope>NUCLEOTIDE SEQUENCE [LARGE SCALE GENOMIC DNA]</scope>
    <source>
        <strain evidence="1">ISS588</strain>
    </source>
</reference>
<keyword evidence="2" id="KW-1185">Reference proteome</keyword>